<dbReference type="PANTHER" id="PTHR33938:SF15">
    <property type="entry name" value="FERULOYL ESTERASE B-RELATED"/>
    <property type="match status" value="1"/>
</dbReference>
<dbReference type="InterPro" id="IPR029058">
    <property type="entry name" value="AB_hydrolase_fold"/>
</dbReference>
<evidence type="ECO:0000256" key="1">
    <source>
        <dbReference type="ARBA" id="ARBA00006249"/>
    </source>
</evidence>
<evidence type="ECO:0000256" key="7">
    <source>
        <dbReference type="ARBA" id="ARBA00023157"/>
    </source>
</evidence>
<dbReference type="GO" id="GO:0052689">
    <property type="term" value="F:carboxylic ester hydrolase activity"/>
    <property type="evidence" value="ECO:0007669"/>
    <property type="project" value="UniProtKB-KW"/>
</dbReference>
<dbReference type="PANTHER" id="PTHR33938">
    <property type="entry name" value="FERULOYL ESTERASE B-RELATED"/>
    <property type="match status" value="1"/>
</dbReference>
<sequence>MLASLTSGASVASAARGGVVRPVAECADLVRSFAIPGTRAHVTRAEPVAAGAEAAHCAVLGYVEPRVRFHLKLPTTTYTGRYLQYGCGGYCGALVSPSFPDCGAEIGGLAVAATDDGHVAGGPVPSADGTWAADDQAARDDLAFRAPHVVSMAAKRLIEDFYGAPPSFSYFGGCSNGGREALLLAQRYPHDFDGIVAGAPVNYQSPLLVYQAWLARTNTGADGRPVLTADRLPALHDAVMRHCDHLDGLVDGQIDDPRRCDHDPAALRCPTGVDGPTCLTPAQVDVVRRLYAGPTDAHGRRLYPAGQERGSEPAWAGWVVPIPEFGGSSLATLLADDYLRYMGYPMGTPHSSLAEFEFTAREFARLGVEGARGNAMSLDLGEFRRAGGRLILWHGWGDQGVPPRGLLDYYARLARHDGGDVRRWARVFMVPGLQHCTGGTGLTAFDPFPALLAWVERGTAPDRVVAVGRNAAGEVVRTRPVFPYPLTARYDGTGSIDDAANFRPAPPARPTRDAVDWVGTYLHRVPGPVAP</sequence>
<organism evidence="8 9">
    <name type="scientific">Saccharothrix syringae</name>
    <name type="common">Nocardiopsis syringae</name>
    <dbReference type="NCBI Taxonomy" id="103733"/>
    <lineage>
        <taxon>Bacteria</taxon>
        <taxon>Bacillati</taxon>
        <taxon>Actinomycetota</taxon>
        <taxon>Actinomycetes</taxon>
        <taxon>Pseudonocardiales</taxon>
        <taxon>Pseudonocardiaceae</taxon>
        <taxon>Saccharothrix</taxon>
    </lineage>
</organism>
<keyword evidence="4" id="KW-0732">Signal</keyword>
<comment type="similarity">
    <text evidence="1">Belongs to the tannase family.</text>
</comment>
<dbReference type="AlphaFoldDB" id="A0A5Q0HEE1"/>
<accession>A0A5Q0HEE1</accession>
<evidence type="ECO:0000256" key="4">
    <source>
        <dbReference type="ARBA" id="ARBA00022729"/>
    </source>
</evidence>
<dbReference type="OrthoDB" id="176867at2"/>
<evidence type="ECO:0000256" key="2">
    <source>
        <dbReference type="ARBA" id="ARBA00022487"/>
    </source>
</evidence>
<keyword evidence="9" id="KW-1185">Reference proteome</keyword>
<evidence type="ECO:0000313" key="9">
    <source>
        <dbReference type="Proteomes" id="UP000325787"/>
    </source>
</evidence>
<reference evidence="9" key="1">
    <citation type="journal article" date="2021" name="Curr. Microbiol.">
        <title>Complete genome of nocamycin-producing strain Saccharothrix syringae NRRL B-16468 reveals the biosynthetic potential for secondary metabolites.</title>
        <authorList>
            <person name="Mo X."/>
            <person name="Yang S."/>
        </authorList>
    </citation>
    <scope>NUCLEOTIDE SEQUENCE [LARGE SCALE GENOMIC DNA]</scope>
    <source>
        <strain evidence="9">ATCC 51364 / DSM 43886 / JCM 6844 / KCTC 9398 / NBRC 14523 / NRRL B-16468 / INA 2240</strain>
    </source>
</reference>
<keyword evidence="3" id="KW-0479">Metal-binding</keyword>
<dbReference type="Gene3D" id="3.40.50.1820">
    <property type="entry name" value="alpha/beta hydrolase"/>
    <property type="match status" value="1"/>
</dbReference>
<dbReference type="InterPro" id="IPR011118">
    <property type="entry name" value="Tannase/feruloyl_esterase"/>
</dbReference>
<protein>
    <submittedName>
        <fullName evidence="8">Tannase/feruloyl esterase family alpha/beta hydrolase</fullName>
    </submittedName>
</protein>
<dbReference type="GO" id="GO:0046872">
    <property type="term" value="F:metal ion binding"/>
    <property type="evidence" value="ECO:0007669"/>
    <property type="project" value="UniProtKB-KW"/>
</dbReference>
<evidence type="ECO:0000313" key="8">
    <source>
        <dbReference type="EMBL" id="QFZ24220.1"/>
    </source>
</evidence>
<name>A0A5Q0HEE1_SACSY</name>
<evidence type="ECO:0000256" key="5">
    <source>
        <dbReference type="ARBA" id="ARBA00022801"/>
    </source>
</evidence>
<keyword evidence="7" id="KW-1015">Disulfide bond</keyword>
<keyword evidence="6" id="KW-0106">Calcium</keyword>
<keyword evidence="5 8" id="KW-0378">Hydrolase</keyword>
<keyword evidence="2" id="KW-0719">Serine esterase</keyword>
<dbReference type="KEGG" id="ssyi:EKG83_13640"/>
<dbReference type="Pfam" id="PF07519">
    <property type="entry name" value="Tannase"/>
    <property type="match status" value="1"/>
</dbReference>
<proteinExistence type="inferred from homology"/>
<evidence type="ECO:0000256" key="3">
    <source>
        <dbReference type="ARBA" id="ARBA00022723"/>
    </source>
</evidence>
<dbReference type="EMBL" id="CP034550">
    <property type="protein sequence ID" value="QFZ24220.1"/>
    <property type="molecule type" value="Genomic_DNA"/>
</dbReference>
<dbReference type="Proteomes" id="UP000325787">
    <property type="component" value="Chromosome"/>
</dbReference>
<evidence type="ECO:0000256" key="6">
    <source>
        <dbReference type="ARBA" id="ARBA00022837"/>
    </source>
</evidence>
<gene>
    <name evidence="8" type="ORF">EKG83_13640</name>
</gene>
<dbReference type="SUPFAM" id="SSF53474">
    <property type="entry name" value="alpha/beta-Hydrolases"/>
    <property type="match status" value="1"/>
</dbReference>